<evidence type="ECO:0008006" key="6">
    <source>
        <dbReference type="Google" id="ProtNLM"/>
    </source>
</evidence>
<evidence type="ECO:0000256" key="1">
    <source>
        <dbReference type="SAM" id="MobiDB-lite"/>
    </source>
</evidence>
<dbReference type="SMART" id="SM00233">
    <property type="entry name" value="PH"/>
    <property type="match status" value="1"/>
</dbReference>
<feature type="region of interest" description="Disordered" evidence="1">
    <location>
        <begin position="1084"/>
        <end position="1325"/>
    </location>
</feature>
<dbReference type="InterPro" id="IPR023394">
    <property type="entry name" value="Sec7_C_sf"/>
</dbReference>
<dbReference type="InterPro" id="IPR011993">
    <property type="entry name" value="PH-like_dom_sf"/>
</dbReference>
<feature type="compositionally biased region" description="Polar residues" evidence="1">
    <location>
        <begin position="1125"/>
        <end position="1142"/>
    </location>
</feature>
<dbReference type="Gene3D" id="1.10.1000.11">
    <property type="entry name" value="Arf Nucleotide-binding Site Opener,domain 2"/>
    <property type="match status" value="1"/>
</dbReference>
<dbReference type="CDD" id="cd00171">
    <property type="entry name" value="Sec7"/>
    <property type="match status" value="1"/>
</dbReference>
<dbReference type="EMBL" id="WVTA01000004">
    <property type="protein sequence ID" value="KAK3214127.1"/>
    <property type="molecule type" value="Genomic_DNA"/>
</dbReference>
<feature type="compositionally biased region" description="Polar residues" evidence="1">
    <location>
        <begin position="420"/>
        <end position="432"/>
    </location>
</feature>
<feature type="compositionally biased region" description="Basic and acidic residues" evidence="1">
    <location>
        <begin position="1235"/>
        <end position="1253"/>
    </location>
</feature>
<feature type="compositionally biased region" description="Basic and acidic residues" evidence="1">
    <location>
        <begin position="28"/>
        <end position="54"/>
    </location>
</feature>
<feature type="region of interest" description="Disordered" evidence="1">
    <location>
        <begin position="418"/>
        <end position="477"/>
    </location>
</feature>
<dbReference type="GO" id="GO:0005085">
    <property type="term" value="F:guanyl-nucleotide exchange factor activity"/>
    <property type="evidence" value="ECO:0007669"/>
    <property type="project" value="InterPro"/>
</dbReference>
<reference evidence="4 5" key="1">
    <citation type="submission" date="2021-02" db="EMBL/GenBank/DDBJ databases">
        <title>Genome assembly of Pseudopithomyces chartarum.</title>
        <authorList>
            <person name="Jauregui R."/>
            <person name="Singh J."/>
            <person name="Voisey C."/>
        </authorList>
    </citation>
    <scope>NUCLEOTIDE SEQUENCE [LARGE SCALE GENOMIC DNA]</scope>
    <source>
        <strain evidence="4 5">AGR01</strain>
    </source>
</reference>
<feature type="compositionally biased region" description="Basic and acidic residues" evidence="1">
    <location>
        <begin position="241"/>
        <end position="251"/>
    </location>
</feature>
<feature type="region of interest" description="Disordered" evidence="1">
    <location>
        <begin position="1353"/>
        <end position="1373"/>
    </location>
</feature>
<dbReference type="Pfam" id="PF01369">
    <property type="entry name" value="Sec7"/>
    <property type="match status" value="1"/>
</dbReference>
<feature type="domain" description="SEC7" evidence="3">
    <location>
        <begin position="509"/>
        <end position="690"/>
    </location>
</feature>
<dbReference type="CDD" id="cd00821">
    <property type="entry name" value="PH"/>
    <property type="match status" value="1"/>
</dbReference>
<name>A0AAN6M4P8_9PLEO</name>
<gene>
    <name evidence="4" type="ORF">GRF29_28g2113763</name>
</gene>
<feature type="region of interest" description="Disordered" evidence="1">
    <location>
        <begin position="1"/>
        <end position="103"/>
    </location>
</feature>
<dbReference type="InterPro" id="IPR001849">
    <property type="entry name" value="PH_domain"/>
</dbReference>
<feature type="compositionally biased region" description="Low complexity" evidence="1">
    <location>
        <begin position="1170"/>
        <end position="1186"/>
    </location>
</feature>
<feature type="domain" description="PH" evidence="2">
    <location>
        <begin position="810"/>
        <end position="937"/>
    </location>
</feature>
<keyword evidence="5" id="KW-1185">Reference proteome</keyword>
<feature type="region of interest" description="Disordered" evidence="1">
    <location>
        <begin position="491"/>
        <end position="515"/>
    </location>
</feature>
<dbReference type="SUPFAM" id="SSF48425">
    <property type="entry name" value="Sec7 domain"/>
    <property type="match status" value="1"/>
</dbReference>
<feature type="region of interest" description="Disordered" evidence="1">
    <location>
        <begin position="183"/>
        <end position="397"/>
    </location>
</feature>
<feature type="compositionally biased region" description="Basic and acidic residues" evidence="1">
    <location>
        <begin position="62"/>
        <end position="87"/>
    </location>
</feature>
<organism evidence="4 5">
    <name type="scientific">Pseudopithomyces chartarum</name>
    <dbReference type="NCBI Taxonomy" id="1892770"/>
    <lineage>
        <taxon>Eukaryota</taxon>
        <taxon>Fungi</taxon>
        <taxon>Dikarya</taxon>
        <taxon>Ascomycota</taxon>
        <taxon>Pezizomycotina</taxon>
        <taxon>Dothideomycetes</taxon>
        <taxon>Pleosporomycetidae</taxon>
        <taxon>Pleosporales</taxon>
        <taxon>Massarineae</taxon>
        <taxon>Didymosphaeriaceae</taxon>
        <taxon>Pseudopithomyces</taxon>
    </lineage>
</organism>
<feature type="region of interest" description="Disordered" evidence="1">
    <location>
        <begin position="1385"/>
        <end position="1479"/>
    </location>
</feature>
<dbReference type="PROSITE" id="PS50003">
    <property type="entry name" value="PH_DOMAIN"/>
    <property type="match status" value="1"/>
</dbReference>
<dbReference type="PANTHER" id="PTHR10663">
    <property type="entry name" value="GUANYL-NUCLEOTIDE EXCHANGE FACTOR"/>
    <property type="match status" value="1"/>
</dbReference>
<dbReference type="SMART" id="SM00222">
    <property type="entry name" value="Sec7"/>
    <property type="match status" value="1"/>
</dbReference>
<feature type="compositionally biased region" description="Polar residues" evidence="1">
    <location>
        <begin position="351"/>
        <end position="362"/>
    </location>
</feature>
<dbReference type="Proteomes" id="UP001280581">
    <property type="component" value="Unassembled WGS sequence"/>
</dbReference>
<dbReference type="InterPro" id="IPR035999">
    <property type="entry name" value="Sec7_dom_sf"/>
</dbReference>
<comment type="caution">
    <text evidence="4">The sequence shown here is derived from an EMBL/GenBank/DDBJ whole genome shotgun (WGS) entry which is preliminary data.</text>
</comment>
<protein>
    <recommendedName>
        <fullName evidence="6">Protein transport protein sec73</fullName>
    </recommendedName>
</protein>
<evidence type="ECO:0000313" key="4">
    <source>
        <dbReference type="EMBL" id="KAK3214127.1"/>
    </source>
</evidence>
<feature type="compositionally biased region" description="Basic and acidic residues" evidence="1">
    <location>
        <begin position="9"/>
        <end position="20"/>
    </location>
</feature>
<feature type="compositionally biased region" description="Polar residues" evidence="1">
    <location>
        <begin position="1209"/>
        <end position="1222"/>
    </location>
</feature>
<evidence type="ECO:0000259" key="2">
    <source>
        <dbReference type="PROSITE" id="PS50003"/>
    </source>
</evidence>
<dbReference type="Pfam" id="PF00169">
    <property type="entry name" value="PH"/>
    <property type="match status" value="1"/>
</dbReference>
<dbReference type="PROSITE" id="PS50190">
    <property type="entry name" value="SEC7"/>
    <property type="match status" value="1"/>
</dbReference>
<evidence type="ECO:0000313" key="5">
    <source>
        <dbReference type="Proteomes" id="UP001280581"/>
    </source>
</evidence>
<feature type="compositionally biased region" description="Basic and acidic residues" evidence="1">
    <location>
        <begin position="222"/>
        <end position="234"/>
    </location>
</feature>
<evidence type="ECO:0000259" key="3">
    <source>
        <dbReference type="PROSITE" id="PS50190"/>
    </source>
</evidence>
<accession>A0AAN6M4P8</accession>
<dbReference type="GO" id="GO:0032012">
    <property type="term" value="P:regulation of ARF protein signal transduction"/>
    <property type="evidence" value="ECO:0007669"/>
    <property type="project" value="InterPro"/>
</dbReference>
<feature type="compositionally biased region" description="Basic and acidic residues" evidence="1">
    <location>
        <begin position="1450"/>
        <end position="1459"/>
    </location>
</feature>
<feature type="compositionally biased region" description="Low complexity" evidence="1">
    <location>
        <begin position="131"/>
        <end position="151"/>
    </location>
</feature>
<dbReference type="SUPFAM" id="SSF50729">
    <property type="entry name" value="PH domain-like"/>
    <property type="match status" value="1"/>
</dbReference>
<feature type="region of interest" description="Disordered" evidence="1">
    <location>
        <begin position="119"/>
        <end position="157"/>
    </location>
</feature>
<feature type="compositionally biased region" description="Low complexity" evidence="1">
    <location>
        <begin position="285"/>
        <end position="298"/>
    </location>
</feature>
<feature type="compositionally biased region" description="Polar residues" evidence="1">
    <location>
        <begin position="466"/>
        <end position="477"/>
    </location>
</feature>
<feature type="compositionally biased region" description="Polar residues" evidence="1">
    <location>
        <begin position="1159"/>
        <end position="1168"/>
    </location>
</feature>
<dbReference type="InterPro" id="IPR000904">
    <property type="entry name" value="Sec7_dom"/>
</dbReference>
<dbReference type="Gene3D" id="2.30.29.30">
    <property type="entry name" value="Pleckstrin-homology domain (PH domain)/Phosphotyrosine-binding domain (PTB)"/>
    <property type="match status" value="1"/>
</dbReference>
<proteinExistence type="predicted"/>
<dbReference type="PANTHER" id="PTHR10663:SF405">
    <property type="entry name" value="ARF GUANINE NUCLEOTIDE EXCHANGE FACTOR SYT1"/>
    <property type="match status" value="1"/>
</dbReference>
<feature type="compositionally biased region" description="Low complexity" evidence="1">
    <location>
        <begin position="1113"/>
        <end position="1124"/>
    </location>
</feature>
<sequence>MPLRPLRPGRSEKDLKRRSTLDPVGLFKRADRERLNKSAEHLHDTRHAASEDGGARPQSSSHVEHARGHWQQPDDNRESHHGHENHENLTPTLTPSPPAHVRTPLNRRFSLMRFRHASDSQLSARAKEHAQQAAQQTADAPPVPQVPANVQEGTSTHEGAPLRQALTNPAPTPAIITTAPTMVISDEPDEQTPKKRGRLQQFSLRRRSFDPTSADRPGILRKSVDKKSSMDVKRSAFGFMKSRDDLQEEPGRLSTSQRPHTLVESAHEEGAAGTSALSLPVPRQSESSRSDGSSTGHVSFEHTPKPRPTTTTKPNSSRFGFGRKKQRASLFPLPMKISPPEFPDTAPATPRASTSGISSGSAHHSPGAESPPLTAIHHRPDLDDASRASPMPSSSQVALTAANMNLTSSQPGVLLRNDSQRSIQSARSSPNSHPKRLGLRGRSSTMGSLGGMSDDDPPPTPPYATSGRNSTSTAGRSSISNLFGLSARFRQNSEPHSPRHGSPAHGGLGTPGLMSHQNSLNISREALVMPEREEGEAPGRYLERMEANNIGKTAIASYLTKTEDPFLLAVLRSYMRKFAFFGDPIDMAIRKLLMQVELPKETQQIDRVLQGFSDRYHECNPGIYINPDKAYFISFSIVILHTDFFNKNNKRKMQRHDYIKNSSTEGVSEDVLGCIYDNVVYTPFIHIEDDVDLKTISSKRSKRTAVLKGPMNTMNDPARKAAREPIDPYTLIFENKLDVLRPNIKDVMNLDDPYNYLGTAPTLDTKLLWKSFSRFGIIQIVSSRSRPEAFMSQDSQDNPQDSSVGIVEMPVTKVGVLWRKDPKRKKTRSPWQEWGAILTRSGLSLFRNSSWAKNLMHQHEQHEKSGDTSPVHFQPPLQEFKQDHMIPMDGAVALVDNTYKKHKNSFVMFSRVGEETFLADSEKDLNDWIAMLNYTAAHETLGVRPRGLQGDLYEGQRNRAIRRGESSASTKTISSPTGDVEVRSGAIDKELQQQMRQARKDMMQTRITESEERLTESIKQLEGRLRDARHLQILAPIQPKTRELVIHAAGRLSAKLRWARIEIWRMKCHRDILAQVLDDEKHTLLAPPPRSERAPSSSQASTHQSTKAAKIGSLARLSSKASSLTNTGKSPHSPTSARPGTKSSRDTDFGGDEMFRTPPETTHSSPNATPAPFSLPPISLSPMMSAHRPSFASSMGQSPKLAPHDHRPSISTVDSIAVSSDGASDAGFTTPPLTAEREKPEPRTPIDELRLDNDSESESDQLPAAASGSPESRSKVRRSLQRTLRDSHVSSSHRIRHKARDSSSTVMSNDSESEGLARTKGSFTVHGKKASVIQFGPDWNNTPAEERLGKIRKQAQEAMQEASSTDEKDGSFMSDATAIAIATVASRDNEDCEAQPFTAETRKQRHVSTQTITPASYKRSINGHESDSDSASQMSEIIEESQTRKPSPTRSEEKVREASNEEEESRGHLLGLKSQTVEA</sequence>